<dbReference type="AlphaFoldDB" id="A0AAD8UVK9"/>
<keyword evidence="1" id="KW-1133">Transmembrane helix</keyword>
<feature type="transmembrane region" description="Helical" evidence="1">
    <location>
        <begin position="120"/>
        <end position="142"/>
    </location>
</feature>
<proteinExistence type="predicted"/>
<name>A0AAD8UVK9_BABGI</name>
<sequence>MEVSGRWCPRGRLQLLNSLLSHPSRSYYWKAFLIYLGFFLNTFTYFFYSFVFFRFFDNVIDYYLDVFQIKIHFEQKEILFGIVATYVIYLWIKLFAQGFDGDAFSHIMYWRYRLINKGEMIARLFGGLTSGVLFGIVSSNMLDPEIPKHAGYTKEEFVASAFNGCTKSRTIMEILLQPVFSLRIARRAHKLPFLGDASVPFIYMTDEYTLINRYIVIILENFVFEFSFSLAIYMALSHYMVARHGGHFTGIYILFKRFAAFTANSYLRNIHGVLSLDASIAIRRYFQDENFHLLIVRVLANLLAALIASFHFNPLKALPYNKFKEVFVNVKTSKLEAIAPKGMKDGLVYPFNIEDDDLDFTPFPNTFLGRLFRSCSSPEEHAKTD</sequence>
<keyword evidence="3" id="KW-1185">Reference proteome</keyword>
<reference evidence="2" key="1">
    <citation type="submission" date="2023-08" db="EMBL/GenBank/DDBJ databases">
        <title>Draft sequence of the Babesia gibsoni genome.</title>
        <authorList>
            <person name="Yamagishi J.Y."/>
            <person name="Xuan X.X."/>
        </authorList>
    </citation>
    <scope>NUCLEOTIDE SEQUENCE</scope>
    <source>
        <strain evidence="2">Azabu</strain>
    </source>
</reference>
<accession>A0AAD8UVK9</accession>
<evidence type="ECO:0000313" key="2">
    <source>
        <dbReference type="EMBL" id="KAK1444404.1"/>
    </source>
</evidence>
<evidence type="ECO:0000256" key="1">
    <source>
        <dbReference type="SAM" id="Phobius"/>
    </source>
</evidence>
<gene>
    <name evidence="2" type="ORF">BgAZ_103100</name>
</gene>
<organism evidence="2 3">
    <name type="scientific">Babesia gibsoni</name>
    <dbReference type="NCBI Taxonomy" id="33632"/>
    <lineage>
        <taxon>Eukaryota</taxon>
        <taxon>Sar</taxon>
        <taxon>Alveolata</taxon>
        <taxon>Apicomplexa</taxon>
        <taxon>Aconoidasida</taxon>
        <taxon>Piroplasmida</taxon>
        <taxon>Babesiidae</taxon>
        <taxon>Babesia</taxon>
    </lineage>
</organism>
<feature type="transmembrane region" description="Helical" evidence="1">
    <location>
        <begin position="291"/>
        <end position="312"/>
    </location>
</feature>
<protein>
    <submittedName>
        <fullName evidence="2">Uncharacterized protein</fullName>
    </submittedName>
</protein>
<dbReference type="EMBL" id="JAVEPI010000001">
    <property type="protein sequence ID" value="KAK1444404.1"/>
    <property type="molecule type" value="Genomic_DNA"/>
</dbReference>
<evidence type="ECO:0000313" key="3">
    <source>
        <dbReference type="Proteomes" id="UP001230268"/>
    </source>
</evidence>
<feature type="transmembrane region" description="Helical" evidence="1">
    <location>
        <begin position="214"/>
        <end position="236"/>
    </location>
</feature>
<feature type="transmembrane region" description="Helical" evidence="1">
    <location>
        <begin position="32"/>
        <end position="56"/>
    </location>
</feature>
<comment type="caution">
    <text evidence="2">The sequence shown here is derived from an EMBL/GenBank/DDBJ whole genome shotgun (WGS) entry which is preliminary data.</text>
</comment>
<keyword evidence="1" id="KW-0472">Membrane</keyword>
<keyword evidence="1" id="KW-0812">Transmembrane</keyword>
<feature type="transmembrane region" description="Helical" evidence="1">
    <location>
        <begin position="78"/>
        <end position="99"/>
    </location>
</feature>
<dbReference type="Proteomes" id="UP001230268">
    <property type="component" value="Unassembled WGS sequence"/>
</dbReference>